<proteinExistence type="predicted"/>
<organism evidence="2 3">
    <name type="scientific">Bernardetia litoralis (strain ATCC 23117 / DSM 6794 / NBRC 15988 / NCIMB 1366 / Fx l1 / Sio-4)</name>
    <name type="common">Flexibacter litoralis</name>
    <dbReference type="NCBI Taxonomy" id="880071"/>
    <lineage>
        <taxon>Bacteria</taxon>
        <taxon>Pseudomonadati</taxon>
        <taxon>Bacteroidota</taxon>
        <taxon>Cytophagia</taxon>
        <taxon>Cytophagales</taxon>
        <taxon>Bernardetiaceae</taxon>
        <taxon>Bernardetia</taxon>
    </lineage>
</organism>
<accession>I4AQS8</accession>
<keyword evidence="1" id="KW-0472">Membrane</keyword>
<dbReference type="RefSeq" id="WP_014799736.1">
    <property type="nucleotide sequence ID" value="NC_018018.1"/>
</dbReference>
<evidence type="ECO:0000313" key="3">
    <source>
        <dbReference type="Proteomes" id="UP000006054"/>
    </source>
</evidence>
<reference evidence="3" key="1">
    <citation type="submission" date="2012-06" db="EMBL/GenBank/DDBJ databases">
        <title>The complete genome of Flexibacter litoralis DSM 6794.</title>
        <authorList>
            <person name="Lucas S."/>
            <person name="Copeland A."/>
            <person name="Lapidus A."/>
            <person name="Glavina del Rio T."/>
            <person name="Dalin E."/>
            <person name="Tice H."/>
            <person name="Bruce D."/>
            <person name="Goodwin L."/>
            <person name="Pitluck S."/>
            <person name="Peters L."/>
            <person name="Ovchinnikova G."/>
            <person name="Lu M."/>
            <person name="Kyrpides N."/>
            <person name="Mavromatis K."/>
            <person name="Ivanova N."/>
            <person name="Brettin T."/>
            <person name="Detter J.C."/>
            <person name="Han C."/>
            <person name="Larimer F."/>
            <person name="Land M."/>
            <person name="Hauser L."/>
            <person name="Markowitz V."/>
            <person name="Cheng J.-F."/>
            <person name="Hugenholtz P."/>
            <person name="Woyke T."/>
            <person name="Wu D."/>
            <person name="Spring S."/>
            <person name="Lang E."/>
            <person name="Kopitz M."/>
            <person name="Brambilla E."/>
            <person name="Klenk H.-P."/>
            <person name="Eisen J.A."/>
        </authorList>
    </citation>
    <scope>NUCLEOTIDE SEQUENCE [LARGE SCALE GENOMIC DNA]</scope>
    <source>
        <strain evidence="3">ATCC 23117 / DSM 6794 / NBRC 15988 / NCIMB 1366 / Sio-4</strain>
    </source>
</reference>
<keyword evidence="1" id="KW-0812">Transmembrane</keyword>
<keyword evidence="1" id="KW-1133">Transmembrane helix</keyword>
<dbReference type="EMBL" id="CP003345">
    <property type="protein sequence ID" value="AFM06313.1"/>
    <property type="molecule type" value="Genomic_DNA"/>
</dbReference>
<dbReference type="AlphaFoldDB" id="I4AQS8"/>
<sequence length="220" mass="24349">MKNQDIQFNKKTISSEKIKSYQNFDALLNEVENNNSNEKTKIVFISFSNPYFSVAASICLLCIIGMGLFLVQNNTDSKLTENSIEEKTDLAYSITSKDLETAERLTAAISQKIDLPNPKNGTAITTTILEENASPENASLEQVAQVLRTEMNKENSCKLTTSSPKQTKYIAFVVSSEGQITDIEAQGCEQEAKKVLNSFPKWKAGTLQGQHLSQRVVVAI</sequence>
<evidence type="ECO:0008006" key="4">
    <source>
        <dbReference type="Google" id="ProtNLM"/>
    </source>
</evidence>
<feature type="transmembrane region" description="Helical" evidence="1">
    <location>
        <begin position="51"/>
        <end position="71"/>
    </location>
</feature>
<dbReference type="OrthoDB" id="9814002at2"/>
<protein>
    <recommendedName>
        <fullName evidence="4">Gram-negative bacterial tonB protein</fullName>
    </recommendedName>
</protein>
<dbReference type="HOGENOM" id="CLU_1254403_0_0_10"/>
<dbReference type="Proteomes" id="UP000006054">
    <property type="component" value="Chromosome"/>
</dbReference>
<evidence type="ECO:0000313" key="2">
    <source>
        <dbReference type="EMBL" id="AFM06313.1"/>
    </source>
</evidence>
<evidence type="ECO:0000256" key="1">
    <source>
        <dbReference type="SAM" id="Phobius"/>
    </source>
</evidence>
<name>I4AQS8_BERLS</name>
<gene>
    <name evidence="2" type="ordered locus">Fleli_4013</name>
</gene>
<dbReference type="KEGG" id="fli:Fleli_4013"/>
<keyword evidence="3" id="KW-1185">Reference proteome</keyword>